<keyword evidence="1" id="KW-0496">Mitochondrion</keyword>
<dbReference type="GeneID" id="20498045"/>
<sequence length="101" mass="10892">MMLHFSTQFINSLTDQGSVALFAEALANTGVPAVAITELAAGITYSFAIDVTSLNMAECLDAEDLPARRDSIGIFIECKNTQATYLRLLTAKIVNSGVFRM</sequence>
<organism evidence="1">
    <name type="scientific">Sclerotinia borealis</name>
    <dbReference type="NCBI Taxonomy" id="77105"/>
    <lineage>
        <taxon>Eukaryota</taxon>
        <taxon>Fungi</taxon>
        <taxon>Dikarya</taxon>
        <taxon>Ascomycota</taxon>
        <taxon>Pezizomycotina</taxon>
        <taxon>Leotiomycetes</taxon>
        <taxon>Helotiales</taxon>
        <taxon>Sclerotiniaceae</taxon>
        <taxon>Sclerotinia</taxon>
    </lineage>
</organism>
<dbReference type="EMBL" id="KJ434027">
    <property type="protein sequence ID" value="AIJ56817.1"/>
    <property type="molecule type" value="Genomic_DNA"/>
</dbReference>
<dbReference type="RefSeq" id="YP_009072399.1">
    <property type="nucleotide sequence ID" value="NC_025200.1"/>
</dbReference>
<dbReference type="AlphaFoldDB" id="A0A088CR47"/>
<geneLocation type="mitochondrion" evidence="1"/>
<evidence type="ECO:0000313" key="1">
    <source>
        <dbReference type="EMBL" id="AIJ56817.1"/>
    </source>
</evidence>
<accession>A0A088CR47</accession>
<proteinExistence type="predicted"/>
<protein>
    <submittedName>
        <fullName evidence="1">Uncharacterized protein</fullName>
    </submittedName>
</protein>
<name>A0A088CR47_9HELO</name>
<gene>
    <name evidence="1" type="ORF">SBORM_0126</name>
</gene>
<reference evidence="1" key="1">
    <citation type="journal article" date="2014" name="PLoS ONE">
        <title>The 203 kbp Mitochondrial Genome of the Phytopathogenic Fungus Sclerotinia borealis Reveals Multiple Invasions of Introns and Genomic Duplications.</title>
        <authorList>
            <person name="Mardanov A.V."/>
            <person name="Beletsky A.V."/>
            <person name="Kadnikov V.V."/>
            <person name="Ignatov A.N."/>
            <person name="Ravin N.V."/>
        </authorList>
    </citation>
    <scope>NUCLEOTIDE SEQUENCE</scope>
    <source>
        <strain evidence="1">F-4128</strain>
    </source>
</reference>